<sequence>MPLVFFCSMAVALSHLVRPAWFLRASPFFLYFPLLLCFFAVLPTFSPATASDATLAGMPSSPATQSRVTPTLLACPLILCTSLRPVSCCVPFRDAALYATRSCFCPPLPPTSARISLSAPLAPSLPLPARVNAVLAPRSVPLHAKPGHPVPPTPVRAFLSPFLHSAGSFFVAMPPSSRLNVRSRCPPPLFPAAVTLRSVPVFPLYPVPRCKGHIPVRAGPSPLPRFRYFGLGFPPSSLMLSSCYRSVSRFPCAAPTL</sequence>
<organism evidence="2 3">
    <name type="scientific">Trypanosoma vivax (strain Y486)</name>
    <dbReference type="NCBI Taxonomy" id="1055687"/>
    <lineage>
        <taxon>Eukaryota</taxon>
        <taxon>Discoba</taxon>
        <taxon>Euglenozoa</taxon>
        <taxon>Kinetoplastea</taxon>
        <taxon>Metakinetoplastina</taxon>
        <taxon>Trypanosomatida</taxon>
        <taxon>Trypanosomatidae</taxon>
        <taxon>Trypanosoma</taxon>
        <taxon>Duttonella</taxon>
    </lineage>
</organism>
<evidence type="ECO:0000313" key="2">
    <source>
        <dbReference type="EMBL" id="CCD19202.1"/>
    </source>
</evidence>
<gene>
    <name evidence="2" type="ORF">TvY486_0018940</name>
</gene>
<protein>
    <submittedName>
        <fullName evidence="2">Uncharacterized protein</fullName>
    </submittedName>
</protein>
<keyword evidence="1" id="KW-1133">Transmembrane helix</keyword>
<evidence type="ECO:0000256" key="1">
    <source>
        <dbReference type="SAM" id="Phobius"/>
    </source>
</evidence>
<reference evidence="2 3" key="1">
    <citation type="journal article" date="2012" name="Proc. Natl. Acad. Sci. U.S.A.">
        <title>Antigenic diversity is generated by distinct evolutionary mechanisms in African trypanosome species.</title>
        <authorList>
            <person name="Jackson A.P."/>
            <person name="Berry A."/>
            <person name="Aslett M."/>
            <person name="Allison H.C."/>
            <person name="Burton P."/>
            <person name="Vavrova-Anderson J."/>
            <person name="Brown R."/>
            <person name="Browne H."/>
            <person name="Corton N."/>
            <person name="Hauser H."/>
            <person name="Gamble J."/>
            <person name="Gilderthorp R."/>
            <person name="Marcello L."/>
            <person name="McQuillan J."/>
            <person name="Otto T.D."/>
            <person name="Quail M.A."/>
            <person name="Sanders M.J."/>
            <person name="van Tonder A."/>
            <person name="Ginger M.L."/>
            <person name="Field M.C."/>
            <person name="Barry J.D."/>
            <person name="Hertz-Fowler C."/>
            <person name="Berriman M."/>
        </authorList>
    </citation>
    <scope>NUCLEOTIDE SEQUENCE</scope>
    <source>
        <strain evidence="2 3">Y486</strain>
    </source>
</reference>
<keyword evidence="3" id="KW-1185">Reference proteome</keyword>
<evidence type="ECO:0000313" key="3">
    <source>
        <dbReference type="Proteomes" id="UP000009027"/>
    </source>
</evidence>
<proteinExistence type="predicted"/>
<keyword evidence="1" id="KW-0812">Transmembrane</keyword>
<feature type="transmembrane region" description="Helical" evidence="1">
    <location>
        <begin position="29"/>
        <end position="50"/>
    </location>
</feature>
<dbReference type="AlphaFoldDB" id="F9WNT1"/>
<dbReference type="Proteomes" id="UP000009027">
    <property type="component" value="Unassembled WGS sequence"/>
</dbReference>
<keyword evidence="1" id="KW-0472">Membrane</keyword>
<accession>F9WNT1</accession>
<name>F9WNT1_TRYVY</name>
<dbReference type="EMBL" id="CAEX01002856">
    <property type="protein sequence ID" value="CCD19202.1"/>
    <property type="molecule type" value="Genomic_DNA"/>
</dbReference>
<dbReference type="VEuPathDB" id="TriTrypDB:TvY486_0018940"/>